<sequence>MPLVEIQSLQVNMRKACCPQIFGGLRLGHAPTPPHQYPLIHKHTQISPKLYPFGKTCIFWLSSSSLYCRYKYY</sequence>
<gene>
    <name evidence="1" type="ORF">XELAEV_18023710mg</name>
</gene>
<name>A0A974D746_XENLA</name>
<proteinExistence type="predicted"/>
<evidence type="ECO:0000313" key="2">
    <source>
        <dbReference type="Proteomes" id="UP000694892"/>
    </source>
</evidence>
<organism evidence="1 2">
    <name type="scientific">Xenopus laevis</name>
    <name type="common">African clawed frog</name>
    <dbReference type="NCBI Taxonomy" id="8355"/>
    <lineage>
        <taxon>Eukaryota</taxon>
        <taxon>Metazoa</taxon>
        <taxon>Chordata</taxon>
        <taxon>Craniata</taxon>
        <taxon>Vertebrata</taxon>
        <taxon>Euteleostomi</taxon>
        <taxon>Amphibia</taxon>
        <taxon>Batrachia</taxon>
        <taxon>Anura</taxon>
        <taxon>Pipoidea</taxon>
        <taxon>Pipidae</taxon>
        <taxon>Xenopodinae</taxon>
        <taxon>Xenopus</taxon>
        <taxon>Xenopus</taxon>
    </lineage>
</organism>
<dbReference type="AlphaFoldDB" id="A0A974D746"/>
<protein>
    <submittedName>
        <fullName evidence="1">Uncharacterized protein</fullName>
    </submittedName>
</protein>
<accession>A0A974D746</accession>
<evidence type="ECO:0000313" key="1">
    <source>
        <dbReference type="EMBL" id="OCT85541.1"/>
    </source>
</evidence>
<dbReference type="EMBL" id="CM004472">
    <property type="protein sequence ID" value="OCT85541.1"/>
    <property type="molecule type" value="Genomic_DNA"/>
</dbReference>
<reference evidence="2" key="1">
    <citation type="journal article" date="2016" name="Nature">
        <title>Genome evolution in the allotetraploid frog Xenopus laevis.</title>
        <authorList>
            <person name="Session A.M."/>
            <person name="Uno Y."/>
            <person name="Kwon T."/>
            <person name="Chapman J.A."/>
            <person name="Toyoda A."/>
            <person name="Takahashi S."/>
            <person name="Fukui A."/>
            <person name="Hikosaka A."/>
            <person name="Suzuki A."/>
            <person name="Kondo M."/>
            <person name="van Heeringen S.J."/>
            <person name="Quigley I."/>
            <person name="Heinz S."/>
            <person name="Ogino H."/>
            <person name="Ochi H."/>
            <person name="Hellsten U."/>
            <person name="Lyons J.B."/>
            <person name="Simakov O."/>
            <person name="Putnam N."/>
            <person name="Stites J."/>
            <person name="Kuroki Y."/>
            <person name="Tanaka T."/>
            <person name="Michiue T."/>
            <person name="Watanabe M."/>
            <person name="Bogdanovic O."/>
            <person name="Lister R."/>
            <person name="Georgiou G."/>
            <person name="Paranjpe S.S."/>
            <person name="van Kruijsbergen I."/>
            <person name="Shu S."/>
            <person name="Carlson J."/>
            <person name="Kinoshita T."/>
            <person name="Ohta Y."/>
            <person name="Mawaribuchi S."/>
            <person name="Jenkins J."/>
            <person name="Grimwood J."/>
            <person name="Schmutz J."/>
            <person name="Mitros T."/>
            <person name="Mozaffari S.V."/>
            <person name="Suzuki Y."/>
            <person name="Haramoto Y."/>
            <person name="Yamamoto T.S."/>
            <person name="Takagi C."/>
            <person name="Heald R."/>
            <person name="Miller K."/>
            <person name="Haudenschild C."/>
            <person name="Kitzman J."/>
            <person name="Nakayama T."/>
            <person name="Izutsu Y."/>
            <person name="Robert J."/>
            <person name="Fortriede J."/>
            <person name="Burns K."/>
            <person name="Lotay V."/>
            <person name="Karimi K."/>
            <person name="Yasuoka Y."/>
            <person name="Dichmann D.S."/>
            <person name="Flajnik M.F."/>
            <person name="Houston D.W."/>
            <person name="Shendure J."/>
            <person name="DuPasquier L."/>
            <person name="Vize P.D."/>
            <person name="Zorn A.M."/>
            <person name="Ito M."/>
            <person name="Marcotte E.M."/>
            <person name="Wallingford J.B."/>
            <person name="Ito Y."/>
            <person name="Asashima M."/>
            <person name="Ueno N."/>
            <person name="Matsuda Y."/>
            <person name="Veenstra G.J."/>
            <person name="Fujiyama A."/>
            <person name="Harland R.M."/>
            <person name="Taira M."/>
            <person name="Rokhsar D.S."/>
        </authorList>
    </citation>
    <scope>NUCLEOTIDE SEQUENCE [LARGE SCALE GENOMIC DNA]</scope>
    <source>
        <strain evidence="2">J</strain>
    </source>
</reference>
<dbReference type="Proteomes" id="UP000694892">
    <property type="component" value="Chromosome 4L"/>
</dbReference>